<feature type="compositionally biased region" description="Low complexity" evidence="1">
    <location>
        <begin position="82"/>
        <end position="99"/>
    </location>
</feature>
<dbReference type="AlphaFoldDB" id="A0A8D8G7C4"/>
<feature type="region of interest" description="Disordered" evidence="1">
    <location>
        <begin position="1"/>
        <end position="39"/>
    </location>
</feature>
<reference evidence="2" key="1">
    <citation type="submission" date="2021-05" db="EMBL/GenBank/DDBJ databases">
        <authorList>
            <person name="Alioto T."/>
            <person name="Alioto T."/>
            <person name="Gomez Garrido J."/>
        </authorList>
    </citation>
    <scope>NUCLEOTIDE SEQUENCE</scope>
</reference>
<protein>
    <submittedName>
        <fullName evidence="2">(northern house mosquito) hypothetical protein</fullName>
    </submittedName>
</protein>
<accession>A0A8D8G7C4</accession>
<name>A0A8D8G7C4_CULPI</name>
<feature type="compositionally biased region" description="Low complexity" evidence="1">
    <location>
        <begin position="108"/>
        <end position="135"/>
    </location>
</feature>
<dbReference type="EMBL" id="HBUE01137135">
    <property type="protein sequence ID" value="CAG6499182.1"/>
    <property type="molecule type" value="Transcribed_RNA"/>
</dbReference>
<proteinExistence type="predicted"/>
<dbReference type="EMBL" id="HBUE01137137">
    <property type="protein sequence ID" value="CAG6499186.1"/>
    <property type="molecule type" value="Transcribed_RNA"/>
</dbReference>
<dbReference type="EMBL" id="HBUE01137130">
    <property type="protein sequence ID" value="CAG6499173.1"/>
    <property type="molecule type" value="Transcribed_RNA"/>
</dbReference>
<evidence type="ECO:0000313" key="2">
    <source>
        <dbReference type="EMBL" id="CAG6499182.1"/>
    </source>
</evidence>
<feature type="region of interest" description="Disordered" evidence="1">
    <location>
        <begin position="80"/>
        <end position="142"/>
    </location>
</feature>
<evidence type="ECO:0000256" key="1">
    <source>
        <dbReference type="SAM" id="MobiDB-lite"/>
    </source>
</evidence>
<dbReference type="EMBL" id="HBUE01137136">
    <property type="protein sequence ID" value="CAG6499184.1"/>
    <property type="molecule type" value="Transcribed_RNA"/>
</dbReference>
<feature type="compositionally biased region" description="Polar residues" evidence="1">
    <location>
        <begin position="27"/>
        <end position="38"/>
    </location>
</feature>
<sequence length="142" mass="15000">MPKPTCRTAVSRASFAASPNNRKHSSAKQVPSKSSFTPIISPIRHTLLSTPGRNNRWKCSIDTVPTRSFIRTGAARWCKGRTASASSATAGCKRVTSSRRPTRESTRGRSSAGTGSTPGCPSSSCTSRTSSLPSTVRGVKTS</sequence>
<organism evidence="2">
    <name type="scientific">Culex pipiens</name>
    <name type="common">House mosquito</name>
    <dbReference type="NCBI Taxonomy" id="7175"/>
    <lineage>
        <taxon>Eukaryota</taxon>
        <taxon>Metazoa</taxon>
        <taxon>Ecdysozoa</taxon>
        <taxon>Arthropoda</taxon>
        <taxon>Hexapoda</taxon>
        <taxon>Insecta</taxon>
        <taxon>Pterygota</taxon>
        <taxon>Neoptera</taxon>
        <taxon>Endopterygota</taxon>
        <taxon>Diptera</taxon>
        <taxon>Nematocera</taxon>
        <taxon>Culicoidea</taxon>
        <taxon>Culicidae</taxon>
        <taxon>Culicinae</taxon>
        <taxon>Culicini</taxon>
        <taxon>Culex</taxon>
        <taxon>Culex</taxon>
    </lineage>
</organism>